<dbReference type="Proteomes" id="UP000828390">
    <property type="component" value="Unassembled WGS sequence"/>
</dbReference>
<protein>
    <recommendedName>
        <fullName evidence="3">Reverse transcriptase</fullName>
    </recommendedName>
</protein>
<organism evidence="1 2">
    <name type="scientific">Dreissena polymorpha</name>
    <name type="common">Zebra mussel</name>
    <name type="synonym">Mytilus polymorpha</name>
    <dbReference type="NCBI Taxonomy" id="45954"/>
    <lineage>
        <taxon>Eukaryota</taxon>
        <taxon>Metazoa</taxon>
        <taxon>Spiralia</taxon>
        <taxon>Lophotrochozoa</taxon>
        <taxon>Mollusca</taxon>
        <taxon>Bivalvia</taxon>
        <taxon>Autobranchia</taxon>
        <taxon>Heteroconchia</taxon>
        <taxon>Euheterodonta</taxon>
        <taxon>Imparidentia</taxon>
        <taxon>Neoheterodontei</taxon>
        <taxon>Myida</taxon>
        <taxon>Dreissenoidea</taxon>
        <taxon>Dreissenidae</taxon>
        <taxon>Dreissena</taxon>
    </lineage>
</organism>
<evidence type="ECO:0008006" key="3">
    <source>
        <dbReference type="Google" id="ProtNLM"/>
    </source>
</evidence>
<keyword evidence="2" id="KW-1185">Reference proteome</keyword>
<evidence type="ECO:0000313" key="1">
    <source>
        <dbReference type="EMBL" id="KAH3866023.1"/>
    </source>
</evidence>
<accession>A0A9D4RFX3</accession>
<dbReference type="AlphaFoldDB" id="A0A9D4RFX3"/>
<evidence type="ECO:0000313" key="2">
    <source>
        <dbReference type="Proteomes" id="UP000828390"/>
    </source>
</evidence>
<name>A0A9D4RFX3_DREPO</name>
<dbReference type="EMBL" id="JAIWYP010000002">
    <property type="protein sequence ID" value="KAH3866023.1"/>
    <property type="molecule type" value="Genomic_DNA"/>
</dbReference>
<reference evidence="1" key="2">
    <citation type="submission" date="2020-11" db="EMBL/GenBank/DDBJ databases">
        <authorList>
            <person name="McCartney M.A."/>
            <person name="Auch B."/>
            <person name="Kono T."/>
            <person name="Mallez S."/>
            <person name="Becker A."/>
            <person name="Gohl D.M."/>
            <person name="Silverstein K.A.T."/>
            <person name="Koren S."/>
            <person name="Bechman K.B."/>
            <person name="Herman A."/>
            <person name="Abrahante J.E."/>
            <person name="Garbe J."/>
        </authorList>
    </citation>
    <scope>NUCLEOTIDE SEQUENCE</scope>
    <source>
        <strain evidence="1">Duluth1</strain>
        <tissue evidence="1">Whole animal</tissue>
    </source>
</reference>
<sequence>MSTDLYKVYVNPLLDRLQEARVGSTIGDVNCSASACADDICLCAETANEAQELLNISAEFANRPFAGVCSNIRRPYWRDTLD</sequence>
<reference evidence="1" key="1">
    <citation type="journal article" date="2019" name="bioRxiv">
        <title>The Genome of the Zebra Mussel, Dreissena polymorpha: A Resource for Invasive Species Research.</title>
        <authorList>
            <person name="McCartney M.A."/>
            <person name="Auch B."/>
            <person name="Kono T."/>
            <person name="Mallez S."/>
            <person name="Zhang Y."/>
            <person name="Obille A."/>
            <person name="Becker A."/>
            <person name="Abrahante J.E."/>
            <person name="Garbe J."/>
            <person name="Badalamenti J.P."/>
            <person name="Herman A."/>
            <person name="Mangelson H."/>
            <person name="Liachko I."/>
            <person name="Sullivan S."/>
            <person name="Sone E.D."/>
            <person name="Koren S."/>
            <person name="Silverstein K.A.T."/>
            <person name="Beckman K.B."/>
            <person name="Gohl D.M."/>
        </authorList>
    </citation>
    <scope>NUCLEOTIDE SEQUENCE</scope>
    <source>
        <strain evidence="1">Duluth1</strain>
        <tissue evidence="1">Whole animal</tissue>
    </source>
</reference>
<proteinExistence type="predicted"/>
<comment type="caution">
    <text evidence="1">The sequence shown here is derived from an EMBL/GenBank/DDBJ whole genome shotgun (WGS) entry which is preliminary data.</text>
</comment>
<gene>
    <name evidence="1" type="ORF">DPMN_029074</name>
</gene>